<dbReference type="EC" id="6.5.1.1" evidence="2"/>
<dbReference type="EMBL" id="CP047423">
    <property type="protein sequence ID" value="QPD04437.1"/>
    <property type="molecule type" value="Genomic_DNA"/>
</dbReference>
<dbReference type="GO" id="GO:0006281">
    <property type="term" value="P:DNA repair"/>
    <property type="evidence" value="ECO:0007669"/>
    <property type="project" value="UniProtKB-KW"/>
</dbReference>
<dbReference type="InterPro" id="IPR014144">
    <property type="entry name" value="LigD_PE_domain"/>
</dbReference>
<dbReference type="InterPro" id="IPR012309">
    <property type="entry name" value="DNA_ligase_ATP-dep_C"/>
</dbReference>
<dbReference type="Pfam" id="PF04679">
    <property type="entry name" value="DNA_ligase_A_C"/>
    <property type="match status" value="1"/>
</dbReference>
<sequence length="897" mass="99756">MKSSESLQRYWKKRNFIRTTEPRGRGRRASSSGPSLHYVVQKHAARRLHYDFRLELDGTLKSWAVPKGPSLNPSDKRLAVHVEDHPMEYADFEGIIPHRQYGAGTVMVWDRGEWIPDGDPKAAYDKGHLTFTLAGQKLQGRWALVRMGGARNRDGTNWLLIKGRDRKARAGASGATTQALSKSVKSGMAMNQIAAARTAEWYSGQATPQATPDRTSRRTSPSSSAAVQKPRREVGGTPGKLPCPKWVQPQLATLVEDVPEGEEWVHEVKYDGYRLLCRIDQGAAKLFSRNGRNWTAKLNEHASAAAKLKVINAWLDGELVALGEDGTMSFQALQNAFGGTGNSQLVYFVFDLLFLDGLDLRAMPLHERKRRLTPLLTGSGCALRYSDHVPGQGRAVFETACRRGLEGLVAKLADGRYVAGRNKNWVKVKCHHRQEFVIGGFTDPAGSRRGLGALLLGVYENQQGRRRFVYVGRVGTGFSEARLSHLHRVLRKLERSRSPFINPPTGRDAHGVHSVTPKLVAEIQFAEWTQEGLLRHASFLGLRDDKPARTIVREVPSHHPTGMTNPNTVTAMPDGRQPSNSSRMGGAGTSRSKTSISTAVAGVKITHPHRALYADHGITKLDVAQYYESMAEWILPHLKGRPLTIVRCPEGQTRGCFYQKHVTDQIHEAIDRVEVEETQGRACYMVANTTAAIVALAQLGMLELHTWGATQNRLDRPDRMILDLDPAPDLAWEVVIEAAFLMRTLLDELSLKSFVKTTGGKGLHVVVPLRRNHSWEEVKEFSKALAEHMTQTIPARFTDNMSKRARKGKVYIDFLRNDQGATAVAAYSTRAKPGAPVSVPLAWDEVSPSLRSDQFTMRTVGERLSKLASDPWEDYFTEHQLLTSNMRRCIGIKSPPS</sequence>
<evidence type="ECO:0000256" key="6">
    <source>
        <dbReference type="ARBA" id="ARBA00022722"/>
    </source>
</evidence>
<dbReference type="NCBIfam" id="TIGR02777">
    <property type="entry name" value="LigD_PE_dom"/>
    <property type="match status" value="1"/>
</dbReference>
<dbReference type="CDD" id="cd04862">
    <property type="entry name" value="PaeLigD_Pol_like"/>
    <property type="match status" value="1"/>
</dbReference>
<feature type="domain" description="ATP-dependent DNA ligase family profile" evidence="22">
    <location>
        <begin position="338"/>
        <end position="466"/>
    </location>
</feature>
<dbReference type="PROSITE" id="PS50160">
    <property type="entry name" value="DNA_LIGASE_A3"/>
    <property type="match status" value="1"/>
</dbReference>
<comment type="catalytic activity">
    <reaction evidence="20">
        <text>ATP + (deoxyribonucleotide)n-3'-hydroxyl + 5'-phospho-(deoxyribonucleotide)m = (deoxyribonucleotide)n+m + AMP + diphosphate.</text>
        <dbReference type="EC" id="6.5.1.1"/>
    </reaction>
</comment>
<evidence type="ECO:0000256" key="5">
    <source>
        <dbReference type="ARBA" id="ARBA00022695"/>
    </source>
</evidence>
<gene>
    <name evidence="23" type="ORF">Nkreftii_002211</name>
</gene>
<feature type="compositionally biased region" description="Polar residues" evidence="21">
    <location>
        <begin position="577"/>
        <end position="593"/>
    </location>
</feature>
<evidence type="ECO:0000256" key="19">
    <source>
        <dbReference type="ARBA" id="ARBA00029943"/>
    </source>
</evidence>
<dbReference type="NCBIfam" id="TIGR02776">
    <property type="entry name" value="NHEJ_ligase_prk"/>
    <property type="match status" value="1"/>
</dbReference>
<organism evidence="23 24">
    <name type="scientific">Candidatus Nitrospira kreftii</name>
    <dbReference type="NCBI Taxonomy" id="2652173"/>
    <lineage>
        <taxon>Bacteria</taxon>
        <taxon>Pseudomonadati</taxon>
        <taxon>Nitrospirota</taxon>
        <taxon>Nitrospiria</taxon>
        <taxon>Nitrospirales</taxon>
        <taxon>Nitrospiraceae</taxon>
        <taxon>Nitrospira</taxon>
    </lineage>
</organism>
<evidence type="ECO:0000256" key="16">
    <source>
        <dbReference type="ARBA" id="ARBA00023204"/>
    </source>
</evidence>
<dbReference type="Pfam" id="PF21686">
    <property type="entry name" value="LigD_Prim-Pol"/>
    <property type="match status" value="1"/>
</dbReference>
<dbReference type="GO" id="GO:0006310">
    <property type="term" value="P:DNA recombination"/>
    <property type="evidence" value="ECO:0007669"/>
    <property type="project" value="UniProtKB-KW"/>
</dbReference>
<evidence type="ECO:0000256" key="2">
    <source>
        <dbReference type="ARBA" id="ARBA00012727"/>
    </source>
</evidence>
<dbReference type="SUPFAM" id="SSF50249">
    <property type="entry name" value="Nucleic acid-binding proteins"/>
    <property type="match status" value="1"/>
</dbReference>
<feature type="region of interest" description="Disordered" evidence="21">
    <location>
        <begin position="556"/>
        <end position="593"/>
    </location>
</feature>
<keyword evidence="6" id="KW-0540">Nuclease</keyword>
<dbReference type="GO" id="GO:0005524">
    <property type="term" value="F:ATP binding"/>
    <property type="evidence" value="ECO:0007669"/>
    <property type="project" value="UniProtKB-KW"/>
</dbReference>
<keyword evidence="12" id="KW-0067">ATP-binding</keyword>
<evidence type="ECO:0000256" key="18">
    <source>
        <dbReference type="ARBA" id="ARBA00023268"/>
    </source>
</evidence>
<keyword evidence="15" id="KW-0233">DNA recombination</keyword>
<evidence type="ECO:0000256" key="3">
    <source>
        <dbReference type="ARBA" id="ARBA00022598"/>
    </source>
</evidence>
<keyword evidence="4" id="KW-0808">Transferase</keyword>
<dbReference type="Pfam" id="PF13298">
    <property type="entry name" value="LigD_N"/>
    <property type="match status" value="1"/>
</dbReference>
<keyword evidence="3 23" id="KW-0436">Ligase</keyword>
<reference evidence="23 24" key="1">
    <citation type="journal article" date="2020" name="ISME J.">
        <title>Enrichment and physiological characterization of a novel comammox Nitrospira indicates ammonium inhibition of complete nitrification.</title>
        <authorList>
            <person name="Sakoula D."/>
            <person name="Koch H."/>
            <person name="Frank J."/>
            <person name="Jetten M.S.M."/>
            <person name="van Kessel M.A.H.J."/>
            <person name="Lucker S."/>
        </authorList>
    </citation>
    <scope>NUCLEOTIDE SEQUENCE [LARGE SCALE GENOMIC DNA]</scope>
    <source>
        <strain evidence="23">Comreactor17</strain>
    </source>
</reference>
<evidence type="ECO:0000256" key="14">
    <source>
        <dbReference type="ARBA" id="ARBA00023125"/>
    </source>
</evidence>
<dbReference type="Gene3D" id="3.90.920.10">
    <property type="entry name" value="DNA primase, PRIM domain"/>
    <property type="match status" value="1"/>
</dbReference>
<dbReference type="SUPFAM" id="SSF56091">
    <property type="entry name" value="DNA ligase/mRNA capping enzyme, catalytic domain"/>
    <property type="match status" value="1"/>
</dbReference>
<dbReference type="Gene3D" id="3.30.1490.70">
    <property type="match status" value="1"/>
</dbReference>
<keyword evidence="8" id="KW-0547">Nucleotide-binding</keyword>
<keyword evidence="10" id="KW-0378">Hydrolase</keyword>
<keyword evidence="5" id="KW-0548">Nucleotidyltransferase</keyword>
<keyword evidence="13" id="KW-0239">DNA-directed DNA polymerase</keyword>
<dbReference type="InterPro" id="IPR052171">
    <property type="entry name" value="NHEJ_LigD"/>
</dbReference>
<feature type="compositionally biased region" description="Low complexity" evidence="21">
    <location>
        <begin position="210"/>
        <end position="226"/>
    </location>
</feature>
<dbReference type="GO" id="GO:0003677">
    <property type="term" value="F:DNA binding"/>
    <property type="evidence" value="ECO:0007669"/>
    <property type="project" value="UniProtKB-KW"/>
</dbReference>
<keyword evidence="9" id="KW-0227">DNA damage</keyword>
<proteinExistence type="predicted"/>
<dbReference type="NCBIfam" id="TIGR02779">
    <property type="entry name" value="NHEJ_ligase_lig"/>
    <property type="match status" value="1"/>
</dbReference>
<keyword evidence="7" id="KW-0479">Metal-binding</keyword>
<evidence type="ECO:0000256" key="9">
    <source>
        <dbReference type="ARBA" id="ARBA00022763"/>
    </source>
</evidence>
<comment type="cofactor">
    <cofactor evidence="1">
        <name>Mn(2+)</name>
        <dbReference type="ChEBI" id="CHEBI:29035"/>
    </cofactor>
</comment>
<dbReference type="InterPro" id="IPR014146">
    <property type="entry name" value="LigD_ligase_dom"/>
</dbReference>
<evidence type="ECO:0000256" key="11">
    <source>
        <dbReference type="ARBA" id="ARBA00022839"/>
    </source>
</evidence>
<dbReference type="CDD" id="cd07906">
    <property type="entry name" value="Adenylation_DNA_ligase_LigD_LigC"/>
    <property type="match status" value="1"/>
</dbReference>
<dbReference type="InterPro" id="IPR012340">
    <property type="entry name" value="NA-bd_OB-fold"/>
</dbReference>
<dbReference type="Gene3D" id="3.30.470.30">
    <property type="entry name" value="DNA ligase/mRNA capping enzyme"/>
    <property type="match status" value="1"/>
</dbReference>
<dbReference type="AlphaFoldDB" id="A0A7S8FEK2"/>
<name>A0A7S8FEK2_9BACT</name>
<keyword evidence="18" id="KW-0511">Multifunctional enzyme</keyword>
<evidence type="ECO:0000256" key="4">
    <source>
        <dbReference type="ARBA" id="ARBA00022679"/>
    </source>
</evidence>
<dbReference type="Pfam" id="PF01068">
    <property type="entry name" value="DNA_ligase_A_M"/>
    <property type="match status" value="1"/>
</dbReference>
<dbReference type="GO" id="GO:0046872">
    <property type="term" value="F:metal ion binding"/>
    <property type="evidence" value="ECO:0007669"/>
    <property type="project" value="UniProtKB-KW"/>
</dbReference>
<dbReference type="Proteomes" id="UP000593737">
    <property type="component" value="Chromosome"/>
</dbReference>
<evidence type="ECO:0000259" key="22">
    <source>
        <dbReference type="PROSITE" id="PS50160"/>
    </source>
</evidence>
<protein>
    <recommendedName>
        <fullName evidence="2">DNA ligase (ATP)</fullName>
        <ecNumber evidence="2">6.5.1.1</ecNumber>
    </recommendedName>
    <alternativeName>
        <fullName evidence="19">NHEJ DNA polymerase</fullName>
    </alternativeName>
</protein>
<keyword evidence="14" id="KW-0238">DNA-binding</keyword>
<dbReference type="PANTHER" id="PTHR42705">
    <property type="entry name" value="BIFUNCTIONAL NON-HOMOLOGOUS END JOINING PROTEIN LIGD"/>
    <property type="match status" value="1"/>
</dbReference>
<evidence type="ECO:0000313" key="23">
    <source>
        <dbReference type="EMBL" id="QPD04437.1"/>
    </source>
</evidence>
<dbReference type="GO" id="GO:0003887">
    <property type="term" value="F:DNA-directed DNA polymerase activity"/>
    <property type="evidence" value="ECO:0007669"/>
    <property type="project" value="UniProtKB-KW"/>
</dbReference>
<dbReference type="CDD" id="cd07971">
    <property type="entry name" value="OBF_DNA_ligase_LigD"/>
    <property type="match status" value="1"/>
</dbReference>
<dbReference type="PANTHER" id="PTHR42705:SF2">
    <property type="entry name" value="BIFUNCTIONAL NON-HOMOLOGOUS END JOINING PROTEIN LIGD"/>
    <property type="match status" value="1"/>
</dbReference>
<keyword evidence="17" id="KW-0464">Manganese</keyword>
<dbReference type="GO" id="GO:0004527">
    <property type="term" value="F:exonuclease activity"/>
    <property type="evidence" value="ECO:0007669"/>
    <property type="project" value="UniProtKB-KW"/>
</dbReference>
<dbReference type="InterPro" id="IPR014145">
    <property type="entry name" value="LigD_pol_dom"/>
</dbReference>
<dbReference type="InterPro" id="IPR012310">
    <property type="entry name" value="DNA_ligase_ATP-dep_cent"/>
</dbReference>
<dbReference type="GO" id="GO:0003910">
    <property type="term" value="F:DNA ligase (ATP) activity"/>
    <property type="evidence" value="ECO:0007669"/>
    <property type="project" value="UniProtKB-EC"/>
</dbReference>
<feature type="region of interest" description="Disordered" evidence="21">
    <location>
        <begin position="203"/>
        <end position="242"/>
    </location>
</feature>
<evidence type="ECO:0000256" key="12">
    <source>
        <dbReference type="ARBA" id="ARBA00022840"/>
    </source>
</evidence>
<evidence type="ECO:0000256" key="8">
    <source>
        <dbReference type="ARBA" id="ARBA00022741"/>
    </source>
</evidence>
<evidence type="ECO:0000256" key="17">
    <source>
        <dbReference type="ARBA" id="ARBA00023211"/>
    </source>
</evidence>
<keyword evidence="16" id="KW-0234">DNA repair</keyword>
<dbReference type="InterPro" id="IPR014143">
    <property type="entry name" value="NHEJ_ligase_prk"/>
</dbReference>
<evidence type="ECO:0000256" key="20">
    <source>
        <dbReference type="ARBA" id="ARBA00034003"/>
    </source>
</evidence>
<dbReference type="NCBIfam" id="NF004628">
    <property type="entry name" value="PRK05972.1"/>
    <property type="match status" value="1"/>
</dbReference>
<dbReference type="Gene3D" id="2.40.50.140">
    <property type="entry name" value="Nucleic acid-binding proteins"/>
    <property type="match status" value="1"/>
</dbReference>
<dbReference type="KEGG" id="nkf:Nkreftii_002211"/>
<dbReference type="InterPro" id="IPR033651">
    <property type="entry name" value="PaeLigD_Pol-like"/>
</dbReference>
<keyword evidence="11" id="KW-0269">Exonuclease</keyword>
<evidence type="ECO:0000256" key="13">
    <source>
        <dbReference type="ARBA" id="ARBA00022932"/>
    </source>
</evidence>
<evidence type="ECO:0000256" key="21">
    <source>
        <dbReference type="SAM" id="MobiDB-lite"/>
    </source>
</evidence>
<evidence type="ECO:0000256" key="7">
    <source>
        <dbReference type="ARBA" id="ARBA00022723"/>
    </source>
</evidence>
<evidence type="ECO:0000256" key="15">
    <source>
        <dbReference type="ARBA" id="ARBA00023172"/>
    </source>
</evidence>
<evidence type="ECO:0000256" key="10">
    <source>
        <dbReference type="ARBA" id="ARBA00022801"/>
    </source>
</evidence>
<accession>A0A7S8FEK2</accession>
<evidence type="ECO:0000256" key="1">
    <source>
        <dbReference type="ARBA" id="ARBA00001936"/>
    </source>
</evidence>
<evidence type="ECO:0000313" key="24">
    <source>
        <dbReference type="Proteomes" id="UP000593737"/>
    </source>
</evidence>
<dbReference type="NCBIfam" id="TIGR02778">
    <property type="entry name" value="ligD_pol"/>
    <property type="match status" value="1"/>
</dbReference>